<evidence type="ECO:0000313" key="1">
    <source>
        <dbReference type="EMBL" id="GAA0871746.1"/>
    </source>
</evidence>
<dbReference type="EMBL" id="BAAAFG010000005">
    <property type="protein sequence ID" value="GAA0871746.1"/>
    <property type="molecule type" value="Genomic_DNA"/>
</dbReference>
<comment type="caution">
    <text evidence="1">The sequence shown here is derived from an EMBL/GenBank/DDBJ whole genome shotgun (WGS) entry which is preliminary data.</text>
</comment>
<sequence length="137" mass="16502">MPSKKLKKRKNISSPIDPQSIKGKRIDYPIFCFKHLKLTFNREYKYYYKFIERIQKLSTLSWNQINRESKHGYGFEKMPLNQIRKDMPPFITPDVQHLQVFRATGDNRVFLGLRKENIFHVIFMEEQFGDIYNHGSK</sequence>
<protein>
    <submittedName>
        <fullName evidence="1">Uncharacterized protein</fullName>
    </submittedName>
</protein>
<keyword evidence="2" id="KW-1185">Reference proteome</keyword>
<name>A0ABP3XUR6_9FLAO</name>
<reference evidence="2" key="1">
    <citation type="journal article" date="2019" name="Int. J. Syst. Evol. Microbiol.">
        <title>The Global Catalogue of Microorganisms (GCM) 10K type strain sequencing project: providing services to taxonomists for standard genome sequencing and annotation.</title>
        <authorList>
            <consortium name="The Broad Institute Genomics Platform"/>
            <consortium name="The Broad Institute Genome Sequencing Center for Infectious Disease"/>
            <person name="Wu L."/>
            <person name="Ma J."/>
        </authorList>
    </citation>
    <scope>NUCLEOTIDE SEQUENCE [LARGE SCALE GENOMIC DNA]</scope>
    <source>
        <strain evidence="2">JCM 16082</strain>
    </source>
</reference>
<proteinExistence type="predicted"/>
<accession>A0ABP3XUR6</accession>
<evidence type="ECO:0000313" key="2">
    <source>
        <dbReference type="Proteomes" id="UP001500507"/>
    </source>
</evidence>
<gene>
    <name evidence="1" type="ORF">GCM10009117_08920</name>
</gene>
<dbReference type="Proteomes" id="UP001500507">
    <property type="component" value="Unassembled WGS sequence"/>
</dbReference>
<organism evidence="1 2">
    <name type="scientific">Gangjinia marincola</name>
    <dbReference type="NCBI Taxonomy" id="578463"/>
    <lineage>
        <taxon>Bacteria</taxon>
        <taxon>Pseudomonadati</taxon>
        <taxon>Bacteroidota</taxon>
        <taxon>Flavobacteriia</taxon>
        <taxon>Flavobacteriales</taxon>
        <taxon>Flavobacteriaceae</taxon>
        <taxon>Gangjinia</taxon>
    </lineage>
</organism>